<dbReference type="SUPFAM" id="SSF56176">
    <property type="entry name" value="FAD-binding/transporter-associated domain-like"/>
    <property type="match status" value="1"/>
</dbReference>
<dbReference type="GO" id="GO:0071949">
    <property type="term" value="F:FAD binding"/>
    <property type="evidence" value="ECO:0007669"/>
    <property type="project" value="InterPro"/>
</dbReference>
<dbReference type="Pfam" id="PF02913">
    <property type="entry name" value="FAD-oxidase_C"/>
    <property type="match status" value="1"/>
</dbReference>
<feature type="domain" description="FAD-binding PCMH-type" evidence="8">
    <location>
        <begin position="28"/>
        <end position="207"/>
    </location>
</feature>
<dbReference type="EMBL" id="CP053015">
    <property type="protein sequence ID" value="QJQ32072.1"/>
    <property type="molecule type" value="Genomic_DNA"/>
</dbReference>
<evidence type="ECO:0000259" key="8">
    <source>
        <dbReference type="PROSITE" id="PS51387"/>
    </source>
</evidence>
<protein>
    <recommendedName>
        <fullName evidence="7">D-lactate dehydrogenase (cytochrome)</fullName>
        <ecNumber evidence="7">1.1.2.4</ecNumber>
    </recommendedName>
</protein>
<accession>A0A6M4AUU7</accession>
<dbReference type="PANTHER" id="PTHR11748:SF111">
    <property type="entry name" value="D-LACTATE DEHYDROGENASE, MITOCHONDRIAL-RELATED"/>
    <property type="match status" value="1"/>
</dbReference>
<evidence type="ECO:0000256" key="2">
    <source>
        <dbReference type="ARBA" id="ARBA00008000"/>
    </source>
</evidence>
<dbReference type="AlphaFoldDB" id="A0A6M4AUU7"/>
<evidence type="ECO:0000313" key="9">
    <source>
        <dbReference type="EMBL" id="QJQ32072.1"/>
    </source>
</evidence>
<evidence type="ECO:0000256" key="7">
    <source>
        <dbReference type="ARBA" id="ARBA00038897"/>
    </source>
</evidence>
<dbReference type="InterPro" id="IPR036318">
    <property type="entry name" value="FAD-bd_PCMH-like_sf"/>
</dbReference>
<dbReference type="GO" id="GO:0004458">
    <property type="term" value="F:D-lactate dehydrogenase (cytochrome) activity"/>
    <property type="evidence" value="ECO:0007669"/>
    <property type="project" value="TreeGrafter"/>
</dbReference>
<dbReference type="InterPro" id="IPR016166">
    <property type="entry name" value="FAD-bd_PCMH"/>
</dbReference>
<dbReference type="InterPro" id="IPR016169">
    <property type="entry name" value="FAD-bd_PCMH_sub2"/>
</dbReference>
<gene>
    <name evidence="9" type="ORF">GV829_06045</name>
</gene>
<dbReference type="EC" id="1.1.2.4" evidence="7"/>
<dbReference type="KEGG" id="slan:GV829_06045"/>
<dbReference type="RefSeq" id="WP_169944894.1">
    <property type="nucleotide sequence ID" value="NZ_CP053015.1"/>
</dbReference>
<evidence type="ECO:0000256" key="3">
    <source>
        <dbReference type="ARBA" id="ARBA00022630"/>
    </source>
</evidence>
<dbReference type="InterPro" id="IPR004113">
    <property type="entry name" value="FAD-bd_oxidored_4_C"/>
</dbReference>
<dbReference type="Proteomes" id="UP000503018">
    <property type="component" value="Chromosome"/>
</dbReference>
<dbReference type="SUPFAM" id="SSF55103">
    <property type="entry name" value="FAD-linked oxidases, C-terminal domain"/>
    <property type="match status" value="1"/>
</dbReference>
<name>A0A6M4AUU7_9SPHN</name>
<dbReference type="GO" id="GO:1903457">
    <property type="term" value="P:lactate catabolic process"/>
    <property type="evidence" value="ECO:0007669"/>
    <property type="project" value="TreeGrafter"/>
</dbReference>
<organism evidence="9 10">
    <name type="scientific">Sphingomonas lacunae</name>
    <dbReference type="NCBI Taxonomy" id="2698828"/>
    <lineage>
        <taxon>Bacteria</taxon>
        <taxon>Pseudomonadati</taxon>
        <taxon>Pseudomonadota</taxon>
        <taxon>Alphaproteobacteria</taxon>
        <taxon>Sphingomonadales</taxon>
        <taxon>Sphingomonadaceae</taxon>
        <taxon>Sphingomonas</taxon>
    </lineage>
</organism>
<keyword evidence="10" id="KW-1185">Reference proteome</keyword>
<dbReference type="GO" id="GO:0008720">
    <property type="term" value="F:D-lactate dehydrogenase (NAD+) activity"/>
    <property type="evidence" value="ECO:0007669"/>
    <property type="project" value="TreeGrafter"/>
</dbReference>
<evidence type="ECO:0000313" key="10">
    <source>
        <dbReference type="Proteomes" id="UP000503018"/>
    </source>
</evidence>
<keyword evidence="3" id="KW-0285">Flavoprotein</keyword>
<keyword evidence="5" id="KW-0809">Transit peptide</keyword>
<evidence type="ECO:0000256" key="6">
    <source>
        <dbReference type="ARBA" id="ARBA00023002"/>
    </source>
</evidence>
<evidence type="ECO:0000256" key="5">
    <source>
        <dbReference type="ARBA" id="ARBA00022946"/>
    </source>
</evidence>
<dbReference type="Gene3D" id="3.30.465.10">
    <property type="match status" value="1"/>
</dbReference>
<dbReference type="PROSITE" id="PS51387">
    <property type="entry name" value="FAD_PCMH"/>
    <property type="match status" value="1"/>
</dbReference>
<keyword evidence="6" id="KW-0560">Oxidoreductase</keyword>
<comment type="similarity">
    <text evidence="2">Belongs to the FAD-binding oxidoreductase/transferase type 4 family.</text>
</comment>
<evidence type="ECO:0000256" key="4">
    <source>
        <dbReference type="ARBA" id="ARBA00022827"/>
    </source>
</evidence>
<reference evidence="9 10" key="1">
    <citation type="submission" date="2020-01" db="EMBL/GenBank/DDBJ databases">
        <title>Sphingomonas sp. strain CSW-10.</title>
        <authorList>
            <person name="Chen W.-M."/>
        </authorList>
    </citation>
    <scope>NUCLEOTIDE SEQUENCE [LARGE SCALE GENOMIC DNA]</scope>
    <source>
        <strain evidence="9 10">CSW-10</strain>
    </source>
</reference>
<dbReference type="InterPro" id="IPR016164">
    <property type="entry name" value="FAD-linked_Oxase-like_C"/>
</dbReference>
<dbReference type="InterPro" id="IPR006094">
    <property type="entry name" value="Oxid_FAD_bind_N"/>
</dbReference>
<dbReference type="Pfam" id="PF01565">
    <property type="entry name" value="FAD_binding_4"/>
    <property type="match status" value="1"/>
</dbReference>
<evidence type="ECO:0000256" key="1">
    <source>
        <dbReference type="ARBA" id="ARBA00001974"/>
    </source>
</evidence>
<proteinExistence type="inferred from homology"/>
<dbReference type="PANTHER" id="PTHR11748">
    <property type="entry name" value="D-LACTATE DEHYDROGENASE"/>
    <property type="match status" value="1"/>
</dbReference>
<keyword evidence="4" id="KW-0274">FAD</keyword>
<sequence>MKTDTFAAGTVTTDQARRDAMSHDVFVRGAAPAGVLRPSNIDELTQGVKAAAAQGLVLVPRGGGMSYTGGYVADRPDALAIDMSGMNRVLEINSTDMTVTVEAGITWHALYEALKPHGLRTPAWGTMSGIKASVGGGMGQNGTFWGANHGPFSQNVISLTVVLADGTVMETGCDFARVFGPDLTGLFTGDAGALGIKAHVTMPLIREAEAFAYGSFAFDTPADYCAAMSEIARSGLASESFGFDPYLQSLRMRRDSLTSDAKSLVTMMKSQGGFWKGIKEGAKVVAAGRSFLDDAKFSIHCLVEGRIQAAADEDMRRIEGIVRANNGRVVENTIPKILRANPFVPVNSMAGPDGGRWLPVHGIVRHSKAPSMIEALTALFETHAAEMDALGVGAGYMFLTFGTTGFIIEPCFYWPDELWGLHEQSIEPAHLAKLNRYPANPEARALVERLRAGVIDVVGQMGGVHFQVGRTYPLKDRSGPDRWAAIEAIKAHFDPEGRMNPGALGL</sequence>
<comment type="cofactor">
    <cofactor evidence="1">
        <name>FAD</name>
        <dbReference type="ChEBI" id="CHEBI:57692"/>
    </cofactor>
</comment>